<keyword evidence="1" id="KW-0812">Transmembrane</keyword>
<dbReference type="STRING" id="479435.Kfla_1137"/>
<feature type="transmembrane region" description="Helical" evidence="1">
    <location>
        <begin position="44"/>
        <end position="63"/>
    </location>
</feature>
<accession>D2Q2R0</accession>
<evidence type="ECO:0000256" key="1">
    <source>
        <dbReference type="SAM" id="Phobius"/>
    </source>
</evidence>
<dbReference type="HOGENOM" id="CLU_130966_0_0_11"/>
<evidence type="ECO:0000313" key="2">
    <source>
        <dbReference type="EMBL" id="ADB30241.1"/>
    </source>
</evidence>
<keyword evidence="1" id="KW-1133">Transmembrane helix</keyword>
<reference evidence="2 3" key="2">
    <citation type="journal article" date="2010" name="Stand. Genomic Sci.">
        <title>Complete genome sequence of Kribbella flavida type strain (IFO 14399).</title>
        <authorList>
            <person name="Pukall R."/>
            <person name="Lapidus A."/>
            <person name="Glavina Del Rio T."/>
            <person name="Copeland A."/>
            <person name="Tice H."/>
            <person name="Cheng J.-F."/>
            <person name="Lucas S."/>
            <person name="Chen F."/>
            <person name="Nolan M."/>
            <person name="LaButti K."/>
            <person name="Pati A."/>
            <person name="Ivanova N."/>
            <person name="Mavrommatis K."/>
            <person name="Mikhailova N."/>
            <person name="Pitluck S."/>
            <person name="Bruce D."/>
            <person name="Goodwin L."/>
            <person name="Land M."/>
            <person name="Hauser L."/>
            <person name="Chang Y.-J."/>
            <person name="Jeffries C.D."/>
            <person name="Chen A."/>
            <person name="Palaniappan K."/>
            <person name="Chain P."/>
            <person name="Rohde M."/>
            <person name="Goeker M."/>
            <person name="Bristow J."/>
            <person name="Eisen J.A."/>
            <person name="Markowitz V."/>
            <person name="Hugenholtz P."/>
            <person name="Kyrpides N.C."/>
            <person name="Klenk H.-P."/>
            <person name="Brettin T."/>
        </authorList>
    </citation>
    <scope>NUCLEOTIDE SEQUENCE [LARGE SCALE GENOMIC DNA]</scope>
    <source>
        <strain evidence="3">DSM 17836 / JCM 10339 / NBRC 14399</strain>
    </source>
</reference>
<dbReference type="KEGG" id="kfl:Kfla_1137"/>
<evidence type="ECO:0000313" key="3">
    <source>
        <dbReference type="Proteomes" id="UP000007967"/>
    </source>
</evidence>
<protein>
    <submittedName>
        <fullName evidence="2">Uncharacterized protein</fullName>
    </submittedName>
</protein>
<keyword evidence="1" id="KW-0472">Membrane</keyword>
<gene>
    <name evidence="2" type="ordered locus">Kfla_1137</name>
</gene>
<organism evidence="2 3">
    <name type="scientific">Kribbella flavida (strain DSM 17836 / JCM 10339 / NBRC 14399)</name>
    <dbReference type="NCBI Taxonomy" id="479435"/>
    <lineage>
        <taxon>Bacteria</taxon>
        <taxon>Bacillati</taxon>
        <taxon>Actinomycetota</taxon>
        <taxon>Actinomycetes</taxon>
        <taxon>Propionibacteriales</taxon>
        <taxon>Kribbellaceae</taxon>
        <taxon>Kribbella</taxon>
    </lineage>
</organism>
<name>D2Q2R0_KRIFD</name>
<dbReference type="RefSeq" id="WP_012918797.1">
    <property type="nucleotide sequence ID" value="NC_013729.1"/>
</dbReference>
<feature type="transmembrane region" description="Helical" evidence="1">
    <location>
        <begin position="70"/>
        <end position="91"/>
    </location>
</feature>
<proteinExistence type="predicted"/>
<reference evidence="3" key="1">
    <citation type="submission" date="2009-09" db="EMBL/GenBank/DDBJ databases">
        <title>The complete genome of Kribbella flavida DSM 17836.</title>
        <authorList>
            <consortium name="US DOE Joint Genome Institute (JGI-PGF)"/>
            <person name="Lucas S."/>
            <person name="Copeland A."/>
            <person name="Lapidus A."/>
            <person name="Glavina del Rio T."/>
            <person name="Dalin E."/>
            <person name="Tice H."/>
            <person name="Bruce D."/>
            <person name="Goodwin L."/>
            <person name="Pitluck S."/>
            <person name="Kyrpides N."/>
            <person name="Mavromatis K."/>
            <person name="Ivanova N."/>
            <person name="Saunders E."/>
            <person name="Brettin T."/>
            <person name="Detter J.C."/>
            <person name="Han C."/>
            <person name="Larimer F."/>
            <person name="Land M."/>
            <person name="Hauser L."/>
            <person name="Markowitz V."/>
            <person name="Cheng J.-F."/>
            <person name="Hugenholtz P."/>
            <person name="Woyke T."/>
            <person name="Wu D."/>
            <person name="Pukall R."/>
            <person name="Klenk H.-P."/>
            <person name="Eisen J.A."/>
        </authorList>
    </citation>
    <scope>NUCLEOTIDE SEQUENCE [LARGE SCALE GENOMIC DNA]</scope>
    <source>
        <strain evidence="3">DSM 17836 / JCM 10339 / NBRC 14399</strain>
    </source>
</reference>
<feature type="transmembrane region" description="Helical" evidence="1">
    <location>
        <begin position="12"/>
        <end position="32"/>
    </location>
</feature>
<sequence>MSSNPQQTTARTLGLPVWALVGLALLAAPRVVLHDLGLATNGPLAGLLALGPAAVWIAVAVLARLPRPWVSLLVVGVFYGCFLAIGHNIFWDEAFGDSPPRLGGNLDGELSPGTEELLARGATTISSVFTGAAVGLICGLVATVIQRFTTRRS</sequence>
<keyword evidence="3" id="KW-1185">Reference proteome</keyword>
<dbReference type="OrthoDB" id="2658663at2"/>
<dbReference type="Proteomes" id="UP000007967">
    <property type="component" value="Chromosome"/>
</dbReference>
<dbReference type="AlphaFoldDB" id="D2Q2R0"/>
<feature type="transmembrane region" description="Helical" evidence="1">
    <location>
        <begin position="125"/>
        <end position="145"/>
    </location>
</feature>
<dbReference type="EMBL" id="CP001736">
    <property type="protein sequence ID" value="ADB30241.1"/>
    <property type="molecule type" value="Genomic_DNA"/>
</dbReference>
<dbReference type="eggNOG" id="ENOG5032QVU">
    <property type="taxonomic scope" value="Bacteria"/>
</dbReference>